<dbReference type="RefSeq" id="WP_310912711.1">
    <property type="nucleotide sequence ID" value="NZ_JAVLVT010000005.1"/>
</dbReference>
<organism evidence="2 3">
    <name type="scientific">Lipingzhangella rawalii</name>
    <dbReference type="NCBI Taxonomy" id="2055835"/>
    <lineage>
        <taxon>Bacteria</taxon>
        <taxon>Bacillati</taxon>
        <taxon>Actinomycetota</taxon>
        <taxon>Actinomycetes</taxon>
        <taxon>Streptosporangiales</taxon>
        <taxon>Nocardiopsidaceae</taxon>
        <taxon>Lipingzhangella</taxon>
    </lineage>
</organism>
<feature type="region of interest" description="Disordered" evidence="1">
    <location>
        <begin position="297"/>
        <end position="335"/>
    </location>
</feature>
<keyword evidence="3" id="KW-1185">Reference proteome</keyword>
<name>A0ABU2H782_9ACTN</name>
<sequence>MTWLLQRIFAGLAAVLLVVLAAGLLLRMQFTGEATPEATSMGADAAWVSGSWVDAAQSPTPQERDALIETLEHAELAEIYVHVGELSADGELDPEGYTDATEFLDTVSQAAPDTRVLAWISHTAQGSSLTEDRFDDATLSTTVATAEEVVAAGFSGVHYAISPVTTNDPSLPRLLEQTRDRLDSDAVLSVQSQHLELIPGLRLPVFLATRSESFWSTGYVARISEHVDSVVLPGHDTRMPMESLYGGFMVRQTALLLDSVPHDVSVRIGAPAYRDEAWGRNAGAETVTTAIEAVQLGWSRSEERPPAAEAGDATGTAEAEQAPEEQGTTDSPAPVGMALYLLDEAQAQQRTDFARDWGW</sequence>
<evidence type="ECO:0000313" key="3">
    <source>
        <dbReference type="Proteomes" id="UP001250214"/>
    </source>
</evidence>
<dbReference type="EMBL" id="JAVLVT010000005">
    <property type="protein sequence ID" value="MDS1271171.1"/>
    <property type="molecule type" value="Genomic_DNA"/>
</dbReference>
<proteinExistence type="predicted"/>
<accession>A0ABU2H782</accession>
<reference evidence="3" key="1">
    <citation type="submission" date="2023-07" db="EMBL/GenBank/DDBJ databases">
        <title>Novel species in the genus Lipingzhangella isolated from Sambhar Salt Lake.</title>
        <authorList>
            <person name="Jiya N."/>
            <person name="Kajale S."/>
            <person name="Sharma A."/>
        </authorList>
    </citation>
    <scope>NUCLEOTIDE SEQUENCE [LARGE SCALE GENOMIC DNA]</scope>
    <source>
        <strain evidence="3">LS1_29</strain>
    </source>
</reference>
<protein>
    <submittedName>
        <fullName evidence="2">Uncharacterized protein</fullName>
    </submittedName>
</protein>
<evidence type="ECO:0000313" key="2">
    <source>
        <dbReference type="EMBL" id="MDS1271171.1"/>
    </source>
</evidence>
<dbReference type="Proteomes" id="UP001250214">
    <property type="component" value="Unassembled WGS sequence"/>
</dbReference>
<evidence type="ECO:0000256" key="1">
    <source>
        <dbReference type="SAM" id="MobiDB-lite"/>
    </source>
</evidence>
<comment type="caution">
    <text evidence="2">The sequence shown here is derived from an EMBL/GenBank/DDBJ whole genome shotgun (WGS) entry which is preliminary data.</text>
</comment>
<feature type="compositionally biased region" description="Low complexity" evidence="1">
    <location>
        <begin position="307"/>
        <end position="320"/>
    </location>
</feature>
<gene>
    <name evidence="2" type="ORF">RIF23_12785</name>
</gene>